<evidence type="ECO:0000259" key="1">
    <source>
        <dbReference type="Pfam" id="PF24118"/>
    </source>
</evidence>
<dbReference type="Proteomes" id="UP001229421">
    <property type="component" value="Unassembled WGS sequence"/>
</dbReference>
<dbReference type="EMBL" id="JAUHHV010000006">
    <property type="protein sequence ID" value="KAK1420369.1"/>
    <property type="molecule type" value="Genomic_DNA"/>
</dbReference>
<accession>A0AAD8KCW9</accession>
<evidence type="ECO:0000313" key="2">
    <source>
        <dbReference type="EMBL" id="KAK1420369.1"/>
    </source>
</evidence>
<dbReference type="PANTHER" id="PTHR38226:SF3">
    <property type="entry name" value="(WILD MALAYSIAN BANANA) HYPOTHETICAL PROTEIN"/>
    <property type="match status" value="1"/>
</dbReference>
<dbReference type="AlphaFoldDB" id="A0AAD8KCW9"/>
<dbReference type="Pfam" id="PF24118">
    <property type="entry name" value="DUF7392"/>
    <property type="match status" value="1"/>
</dbReference>
<dbReference type="InterPro" id="IPR055816">
    <property type="entry name" value="DUF7392"/>
</dbReference>
<name>A0AAD8KCW9_TARER</name>
<sequence>MASFMPFTNNNLDIFMCVLRPTVAIVDDLLDTLKHFSFFTERLGCIHSSIFKSLHGNMIIWYGAWIKRSIGNKELLHEALFSALMSLHSMAVLVDHDFMVAYGGEARDGFPAAKFSTGDTICFSSTHLLSNTKMKEQDFVHKCFSMFQSYFLKLDGTVAGVCLKCTSRPLMINFYVWKNLQSCYSFLLNNNHREALQNWFGGATVFIKYDLFKVVYVSADNVSSFQYYPPHKLLENQVSKILDTSLCRVSITLLWLDMWNNVILPEKYPRLYVVKDRSTMDNAFTLTNSFYKLKMKPTTTTTTTIHH</sequence>
<comment type="caution">
    <text evidence="2">The sequence shown here is derived from an EMBL/GenBank/DDBJ whole genome shotgun (WGS) entry which is preliminary data.</text>
</comment>
<reference evidence="2" key="1">
    <citation type="journal article" date="2023" name="bioRxiv">
        <title>Improved chromosome-level genome assembly for marigold (Tagetes erecta).</title>
        <authorList>
            <person name="Jiang F."/>
            <person name="Yuan L."/>
            <person name="Wang S."/>
            <person name="Wang H."/>
            <person name="Xu D."/>
            <person name="Wang A."/>
            <person name="Fan W."/>
        </authorList>
    </citation>
    <scope>NUCLEOTIDE SEQUENCE</scope>
    <source>
        <strain evidence="2">WSJ</strain>
        <tissue evidence="2">Leaf</tissue>
    </source>
</reference>
<gene>
    <name evidence="2" type="ORF">QVD17_21902</name>
</gene>
<keyword evidence="3" id="KW-1185">Reference proteome</keyword>
<protein>
    <recommendedName>
        <fullName evidence="1">DUF7392 domain-containing protein</fullName>
    </recommendedName>
</protein>
<proteinExistence type="predicted"/>
<feature type="domain" description="DUF7392" evidence="1">
    <location>
        <begin position="98"/>
        <end position="212"/>
    </location>
</feature>
<dbReference type="PANTHER" id="PTHR38226">
    <property type="entry name" value="(WILD MALAYSIAN BANANA) HYPOTHETICAL PROTEIN"/>
    <property type="match status" value="1"/>
</dbReference>
<organism evidence="2 3">
    <name type="scientific">Tagetes erecta</name>
    <name type="common">African marigold</name>
    <dbReference type="NCBI Taxonomy" id="13708"/>
    <lineage>
        <taxon>Eukaryota</taxon>
        <taxon>Viridiplantae</taxon>
        <taxon>Streptophyta</taxon>
        <taxon>Embryophyta</taxon>
        <taxon>Tracheophyta</taxon>
        <taxon>Spermatophyta</taxon>
        <taxon>Magnoliopsida</taxon>
        <taxon>eudicotyledons</taxon>
        <taxon>Gunneridae</taxon>
        <taxon>Pentapetalae</taxon>
        <taxon>asterids</taxon>
        <taxon>campanulids</taxon>
        <taxon>Asterales</taxon>
        <taxon>Asteraceae</taxon>
        <taxon>Asteroideae</taxon>
        <taxon>Heliantheae alliance</taxon>
        <taxon>Tageteae</taxon>
        <taxon>Tagetes</taxon>
    </lineage>
</organism>
<evidence type="ECO:0000313" key="3">
    <source>
        <dbReference type="Proteomes" id="UP001229421"/>
    </source>
</evidence>